<dbReference type="EMBL" id="JADDUC010000451">
    <property type="protein sequence ID" value="KAG0113391.1"/>
    <property type="molecule type" value="Genomic_DNA"/>
</dbReference>
<dbReference type="OrthoDB" id="25466at2759"/>
<dbReference type="AlphaFoldDB" id="A0A835NE33"/>
<organism evidence="2">
    <name type="scientific">Lamprotornis superbus</name>
    <dbReference type="NCBI Taxonomy" id="245042"/>
    <lineage>
        <taxon>Eukaryota</taxon>
        <taxon>Metazoa</taxon>
        <taxon>Chordata</taxon>
        <taxon>Craniata</taxon>
        <taxon>Vertebrata</taxon>
        <taxon>Euteleostomi</taxon>
        <taxon>Archelosauria</taxon>
        <taxon>Archosauria</taxon>
        <taxon>Dinosauria</taxon>
        <taxon>Saurischia</taxon>
        <taxon>Theropoda</taxon>
        <taxon>Coelurosauria</taxon>
        <taxon>Aves</taxon>
        <taxon>Neognathae</taxon>
        <taxon>Neoaves</taxon>
        <taxon>Telluraves</taxon>
        <taxon>Australaves</taxon>
        <taxon>Passeriformes</taxon>
        <taxon>Sturnidae</taxon>
        <taxon>Lamprotornis</taxon>
    </lineage>
</organism>
<dbReference type="InterPro" id="IPR042401">
    <property type="entry name" value="SPMAP2-like"/>
</dbReference>
<name>A0A835NE33_9PASS</name>
<dbReference type="Pfam" id="PF14912">
    <property type="entry name" value="THEG"/>
    <property type="match status" value="2"/>
</dbReference>
<reference evidence="3 4" key="2">
    <citation type="journal article" date="2021" name="J. Hered.">
        <title>Feather Gene Expression Elucidates the Developmental Basis of Plumage Iridescence in African Starlings.</title>
        <authorList>
            <person name="Rubenstein D.R."/>
            <person name="Corvelo A."/>
            <person name="MacManes M.D."/>
            <person name="Maia R."/>
            <person name="Narzisi G."/>
            <person name="Rousaki A."/>
            <person name="Vandenabeele P."/>
            <person name="Shawkey M.D."/>
            <person name="Solomon J."/>
        </authorList>
    </citation>
    <scope>NUCLEOTIDE SEQUENCE [LARGE SCALE GENOMIC DNA]</scope>
    <source>
        <strain evidence="3">SS15</strain>
    </source>
</reference>
<proteinExistence type="predicted"/>
<reference evidence="2" key="1">
    <citation type="submission" date="2020-10" db="EMBL/GenBank/DDBJ databases">
        <title>Feather gene expression reveals the developmental basis of iridescence in African starlings.</title>
        <authorList>
            <person name="Rubenstein D.R."/>
        </authorList>
    </citation>
    <scope>NUCLEOTIDE SEQUENCE</scope>
    <source>
        <strain evidence="2">SS15</strain>
        <tissue evidence="2">Liver</tissue>
    </source>
</reference>
<dbReference type="Proteomes" id="UP000618051">
    <property type="component" value="Unassembled WGS sequence"/>
</dbReference>
<dbReference type="SMART" id="SM00705">
    <property type="entry name" value="THEG"/>
    <property type="match status" value="4"/>
</dbReference>
<dbReference type="PANTHER" id="PTHR15901">
    <property type="entry name" value="TESTICULAR HAPLOID EXPRESSED GENE PROTEIN"/>
    <property type="match status" value="1"/>
</dbReference>
<accession>A0A835NE33</accession>
<evidence type="ECO:0000256" key="1">
    <source>
        <dbReference type="ARBA" id="ARBA00022737"/>
    </source>
</evidence>
<evidence type="ECO:0000313" key="4">
    <source>
        <dbReference type="Proteomes" id="UP000618051"/>
    </source>
</evidence>
<dbReference type="PANTHER" id="PTHR15901:SF15">
    <property type="entry name" value="TESTICULAR HAPLOID EXPRESSED GENE PROTEIN-LIKE"/>
    <property type="match status" value="1"/>
</dbReference>
<sequence>MPMQQLTTTSVGKFRATEGECSGGGSGTLQVWGTIGRARACADRARESPEWPVSLAARNYNASQRILELAQPKGLHPDFMPAREVPTRVSSFTTSANASVRVQKLAEPLIRELTCCSRHTHPSSVISTVSRSPQKAIASPRTIELSKPKQLHANYASPRDPEWPVTEAAKRAVATPRVLELAQPSTSLRSNETTAGGRQHRNCPFIQGSMANQTRERAYGWTSHNDGHEKTSGKDSGVKGGPLDLRFTLQHCGCQALHEVKMQSHVLSASCCGVAVDNISQHGAQDKVGQRL</sequence>
<dbReference type="InterPro" id="IPR006623">
    <property type="entry name" value="THEG"/>
</dbReference>
<dbReference type="EMBL" id="JADDUC020000006">
    <property type="protein sequence ID" value="KAI1238449.1"/>
    <property type="molecule type" value="Genomic_DNA"/>
</dbReference>
<reference evidence="3" key="3">
    <citation type="submission" date="2022-01" db="EMBL/GenBank/DDBJ databases">
        <authorList>
            <person name="Rubenstein D.R."/>
        </authorList>
    </citation>
    <scope>NUCLEOTIDE SEQUENCE</scope>
    <source>
        <strain evidence="3">SS15</strain>
        <tissue evidence="3">Liver</tissue>
    </source>
</reference>
<evidence type="ECO:0000313" key="2">
    <source>
        <dbReference type="EMBL" id="KAG0113391.1"/>
    </source>
</evidence>
<keyword evidence="4" id="KW-1185">Reference proteome</keyword>
<keyword evidence="1" id="KW-0677">Repeat</keyword>
<comment type="caution">
    <text evidence="2">The sequence shown here is derived from an EMBL/GenBank/DDBJ whole genome shotgun (WGS) entry which is preliminary data.</text>
</comment>
<protein>
    <submittedName>
        <fullName evidence="2">Uncharacterized protein</fullName>
    </submittedName>
</protein>
<gene>
    <name evidence="3" type="ORF">IHE44_0013181</name>
    <name evidence="2" type="ORF">IHE44_010673</name>
</gene>
<evidence type="ECO:0000313" key="3">
    <source>
        <dbReference type="EMBL" id="KAI1238449.1"/>
    </source>
</evidence>